<feature type="region of interest" description="Disordered" evidence="3">
    <location>
        <begin position="1"/>
        <end position="24"/>
    </location>
</feature>
<dbReference type="EMBL" id="VLJT01000037">
    <property type="protein sequence ID" value="TWH10971.1"/>
    <property type="molecule type" value="Genomic_DNA"/>
</dbReference>
<comment type="caution">
    <text evidence="5">The sequence shown here is derived from an EMBL/GenBank/DDBJ whole genome shotgun (WGS) entry which is preliminary data.</text>
</comment>
<organism evidence="5 6">
    <name type="scientific">Rhodococcus rhodochrous J45</name>
    <dbReference type="NCBI Taxonomy" id="935266"/>
    <lineage>
        <taxon>Bacteria</taxon>
        <taxon>Bacillati</taxon>
        <taxon>Actinomycetota</taxon>
        <taxon>Actinomycetes</taxon>
        <taxon>Mycobacteriales</taxon>
        <taxon>Nocardiaceae</taxon>
        <taxon>Rhodococcus</taxon>
    </lineage>
</organism>
<feature type="region of interest" description="Disordered" evidence="3">
    <location>
        <begin position="270"/>
        <end position="289"/>
    </location>
</feature>
<evidence type="ECO:0000259" key="4">
    <source>
        <dbReference type="Pfam" id="PF02525"/>
    </source>
</evidence>
<evidence type="ECO:0000313" key="5">
    <source>
        <dbReference type="EMBL" id="TWH10971.1"/>
    </source>
</evidence>
<dbReference type="InterPro" id="IPR003680">
    <property type="entry name" value="Flavodoxin_fold"/>
</dbReference>
<dbReference type="RefSeq" id="WP_145692580.1">
    <property type="nucleotide sequence ID" value="NZ_VLJT01000037.1"/>
</dbReference>
<comment type="similarity">
    <text evidence="1">Belongs to the NAD(P)H dehydrogenase (quinone) family.</text>
</comment>
<dbReference type="GO" id="GO:0005829">
    <property type="term" value="C:cytosol"/>
    <property type="evidence" value="ECO:0007669"/>
    <property type="project" value="TreeGrafter"/>
</dbReference>
<evidence type="ECO:0000256" key="2">
    <source>
        <dbReference type="ARBA" id="ARBA00023002"/>
    </source>
</evidence>
<sequence length="306" mass="33797">MAEKNSAEKDSVEKDSVEKDSVEKGSVEKGSVLWVHAHPDDASLGHALVRSGAARLRESGTHVAISDLYAMNWNPVLSDADFGTAPGSTLSERQKNATATGLLADDIRREQDALRAADHFVVSFPLWWYGMPAILKGWFDRVFTNGFAFGVRDERGRVRKYGDGGLAGRTMLAVVTAGDRAAALGPRGISGSIDHVLWPLLHGTGFYTGMRVLRPHLVASADRLDEETFLREERRLHDRLDGLSSESAIPYRPLRGGEYDREHVLVDHVRPGEYGPDVHTASAPARSRRVQRYEYRQCAGVHDQAQ</sequence>
<gene>
    <name evidence="5" type="ORF">L618_003800000290</name>
</gene>
<feature type="domain" description="Flavodoxin-like fold" evidence="4">
    <location>
        <begin position="32"/>
        <end position="235"/>
    </location>
</feature>
<proteinExistence type="inferred from homology"/>
<dbReference type="InterPro" id="IPR029039">
    <property type="entry name" value="Flavoprotein-like_sf"/>
</dbReference>
<dbReference type="Pfam" id="PF02525">
    <property type="entry name" value="Flavodoxin_2"/>
    <property type="match status" value="1"/>
</dbReference>
<dbReference type="PANTHER" id="PTHR10204">
    <property type="entry name" value="NAD P H OXIDOREDUCTASE-RELATED"/>
    <property type="match status" value="1"/>
</dbReference>
<dbReference type="PANTHER" id="PTHR10204:SF34">
    <property type="entry name" value="NAD(P)H DEHYDROGENASE [QUINONE] 1 ISOFORM 1"/>
    <property type="match status" value="1"/>
</dbReference>
<reference evidence="5 6" key="1">
    <citation type="submission" date="2019-07" db="EMBL/GenBank/DDBJ databases">
        <title>Genome sequencing of lignin-degrading bacterial isolates.</title>
        <authorList>
            <person name="Gladden J."/>
        </authorList>
    </citation>
    <scope>NUCLEOTIDE SEQUENCE [LARGE SCALE GENOMIC DNA]</scope>
    <source>
        <strain evidence="5 6">J45</strain>
    </source>
</reference>
<dbReference type="InterPro" id="IPR051545">
    <property type="entry name" value="NAD(P)H_dehydrogenase_qn"/>
</dbReference>
<dbReference type="Gene3D" id="3.40.50.360">
    <property type="match status" value="1"/>
</dbReference>
<dbReference type="Proteomes" id="UP000317573">
    <property type="component" value="Unassembled WGS sequence"/>
</dbReference>
<dbReference type="SUPFAM" id="SSF52218">
    <property type="entry name" value="Flavoproteins"/>
    <property type="match status" value="1"/>
</dbReference>
<dbReference type="GO" id="GO:0003955">
    <property type="term" value="F:NAD(P)H dehydrogenase (quinone) activity"/>
    <property type="evidence" value="ECO:0007669"/>
    <property type="project" value="TreeGrafter"/>
</dbReference>
<dbReference type="AlphaFoldDB" id="A0A562DMR8"/>
<evidence type="ECO:0000313" key="6">
    <source>
        <dbReference type="Proteomes" id="UP000317573"/>
    </source>
</evidence>
<accession>A0A562DMR8</accession>
<protein>
    <submittedName>
        <fullName evidence="5">NAD(P)H dehydrogenase (Quinone)</fullName>
    </submittedName>
</protein>
<name>A0A562DMR8_RHORH</name>
<evidence type="ECO:0000256" key="3">
    <source>
        <dbReference type="SAM" id="MobiDB-lite"/>
    </source>
</evidence>
<keyword evidence="2" id="KW-0560">Oxidoreductase</keyword>
<evidence type="ECO:0000256" key="1">
    <source>
        <dbReference type="ARBA" id="ARBA00006252"/>
    </source>
</evidence>